<dbReference type="Gene3D" id="3.30.70.2860">
    <property type="match status" value="1"/>
</dbReference>
<dbReference type="InterPro" id="IPR001453">
    <property type="entry name" value="MoaB/Mog_dom"/>
</dbReference>
<dbReference type="AlphaFoldDB" id="A0A1M5PLR1"/>
<dbReference type="STRING" id="570519.SAMN04488116_3269"/>
<dbReference type="NCBIfam" id="NF001813">
    <property type="entry name" value="PRK00549.1"/>
    <property type="match status" value="1"/>
</dbReference>
<dbReference type="NCBIfam" id="TIGR00177">
    <property type="entry name" value="molyb_syn"/>
    <property type="match status" value="1"/>
</dbReference>
<dbReference type="PANTHER" id="PTHR13939">
    <property type="entry name" value="NICOTINAMIDE-NUCLEOTIDE AMIDOHYDROLASE PNCC"/>
    <property type="match status" value="1"/>
</dbReference>
<dbReference type="InterPro" id="IPR036425">
    <property type="entry name" value="MoaB/Mog-like_dom_sf"/>
</dbReference>
<dbReference type="NCBIfam" id="TIGR00200">
    <property type="entry name" value="cinA_nterm"/>
    <property type="match status" value="1"/>
</dbReference>
<evidence type="ECO:0000259" key="2">
    <source>
        <dbReference type="SMART" id="SM00852"/>
    </source>
</evidence>
<dbReference type="RefSeq" id="WP_073181585.1">
    <property type="nucleotide sequence ID" value="NZ_FQWL01000008.1"/>
</dbReference>
<dbReference type="HAMAP" id="MF_00226_B">
    <property type="entry name" value="CinA_B"/>
    <property type="match status" value="1"/>
</dbReference>
<dbReference type="Pfam" id="PF02464">
    <property type="entry name" value="CinA"/>
    <property type="match status" value="1"/>
</dbReference>
<dbReference type="InterPro" id="IPR041424">
    <property type="entry name" value="CinA_KH"/>
</dbReference>
<accession>A0A1M5PLR1</accession>
<dbReference type="PIRSF" id="PIRSF006728">
    <property type="entry name" value="CinA"/>
    <property type="match status" value="1"/>
</dbReference>
<dbReference type="EMBL" id="FQWL01000008">
    <property type="protein sequence ID" value="SHH02708.1"/>
    <property type="molecule type" value="Genomic_DNA"/>
</dbReference>
<sequence length="415" mass="45805">MQAEIITIGDEILIGQIVDSNSAFISKELNKIGVAVYQITSVQDDREQILQVLEEAGDRSQVVIMTGGLGPTKDDITKHTLCEFFGDRLVKNEDVLQHIEELFKTYISTPISDLNRKQALVPSKSEVLHNANGTAPGIWMRKGETVFVSLPGVPFEMKHLITDRVIPKITEEFERPHIFHKTIITYGLGESAIANKIEDWENNLPEFIKLAYLPNLGRVRLRLSAKGTDKEAIEEAVVAEVKKLYAVIGDIIFGEEEEDAIERQIGIWLTQKGFTLGTAESFTGGAIAGRITSIPGASAYFKGSLVSYATETKIKVLGVPEELVNKYSVVSEEVAMAMATNAKRAMESDFAIATTGNAGPTKGDSDADVGTVFIAISTPERTFAQRFTMGNSRERIVKRSVNKAFEMLWKEILNF</sequence>
<dbReference type="Gene3D" id="3.90.950.20">
    <property type="entry name" value="CinA-like"/>
    <property type="match status" value="1"/>
</dbReference>
<protein>
    <recommendedName>
        <fullName evidence="1">CinA-like protein</fullName>
    </recommendedName>
</protein>
<dbReference type="InterPro" id="IPR050101">
    <property type="entry name" value="CinA"/>
</dbReference>
<organism evidence="3 4">
    <name type="scientific">Flagellimonas flava</name>
    <dbReference type="NCBI Taxonomy" id="570519"/>
    <lineage>
        <taxon>Bacteria</taxon>
        <taxon>Pseudomonadati</taxon>
        <taxon>Bacteroidota</taxon>
        <taxon>Flavobacteriia</taxon>
        <taxon>Flavobacteriales</taxon>
        <taxon>Flavobacteriaceae</taxon>
        <taxon>Flagellimonas</taxon>
    </lineage>
</organism>
<dbReference type="InterPro" id="IPR008136">
    <property type="entry name" value="CinA_C"/>
</dbReference>
<dbReference type="Proteomes" id="UP000184532">
    <property type="component" value="Unassembled WGS sequence"/>
</dbReference>
<evidence type="ECO:0000313" key="4">
    <source>
        <dbReference type="Proteomes" id="UP000184532"/>
    </source>
</evidence>
<dbReference type="InterPro" id="IPR036653">
    <property type="entry name" value="CinA-like_C"/>
</dbReference>
<feature type="domain" description="MoaB/Mog" evidence="2">
    <location>
        <begin position="4"/>
        <end position="172"/>
    </location>
</feature>
<dbReference type="SUPFAM" id="SSF53218">
    <property type="entry name" value="Molybdenum cofactor biosynthesis proteins"/>
    <property type="match status" value="1"/>
</dbReference>
<gene>
    <name evidence="3" type="ORF">SAMN04488116_3269</name>
</gene>
<proteinExistence type="inferred from homology"/>
<dbReference type="NCBIfam" id="TIGR00199">
    <property type="entry name" value="PncC_domain"/>
    <property type="match status" value="1"/>
</dbReference>
<evidence type="ECO:0000256" key="1">
    <source>
        <dbReference type="HAMAP-Rule" id="MF_00226"/>
    </source>
</evidence>
<dbReference type="Pfam" id="PF00994">
    <property type="entry name" value="MoCF_biosynth"/>
    <property type="match status" value="1"/>
</dbReference>
<name>A0A1M5PLR1_9FLAO</name>
<dbReference type="SMART" id="SM00852">
    <property type="entry name" value="MoCF_biosynth"/>
    <property type="match status" value="1"/>
</dbReference>
<dbReference type="OrthoDB" id="9801454at2"/>
<dbReference type="Pfam" id="PF18146">
    <property type="entry name" value="CinA_KH"/>
    <property type="match status" value="1"/>
</dbReference>
<dbReference type="CDD" id="cd00885">
    <property type="entry name" value="cinA"/>
    <property type="match status" value="1"/>
</dbReference>
<reference evidence="4" key="1">
    <citation type="submission" date="2016-11" db="EMBL/GenBank/DDBJ databases">
        <authorList>
            <person name="Varghese N."/>
            <person name="Submissions S."/>
        </authorList>
    </citation>
    <scope>NUCLEOTIDE SEQUENCE [LARGE SCALE GENOMIC DNA]</scope>
    <source>
        <strain evidence="4">DSM 22638</strain>
    </source>
</reference>
<dbReference type="SUPFAM" id="SSF142433">
    <property type="entry name" value="CinA-like"/>
    <property type="match status" value="1"/>
</dbReference>
<dbReference type="Gene3D" id="3.40.980.10">
    <property type="entry name" value="MoaB/Mog-like domain"/>
    <property type="match status" value="1"/>
</dbReference>
<evidence type="ECO:0000313" key="3">
    <source>
        <dbReference type="EMBL" id="SHH02708.1"/>
    </source>
</evidence>
<dbReference type="PANTHER" id="PTHR13939:SF0">
    <property type="entry name" value="NMN AMIDOHYDROLASE-LIKE PROTEIN YFAY"/>
    <property type="match status" value="1"/>
</dbReference>
<comment type="similarity">
    <text evidence="1">Belongs to the CinA family.</text>
</comment>
<keyword evidence="4" id="KW-1185">Reference proteome</keyword>
<dbReference type="InterPro" id="IPR008135">
    <property type="entry name" value="Competence-induced_CinA"/>
</dbReference>